<organism evidence="9 10">
    <name type="scientific">Streptococcus suis 6407</name>
    <dbReference type="NCBI Taxonomy" id="1214179"/>
    <lineage>
        <taxon>Bacteria</taxon>
        <taxon>Bacillati</taxon>
        <taxon>Bacillota</taxon>
        <taxon>Bacilli</taxon>
        <taxon>Lactobacillales</taxon>
        <taxon>Streptococcaceae</taxon>
        <taxon>Streptococcus</taxon>
    </lineage>
</organism>
<dbReference type="Gene3D" id="2.20.230.10">
    <property type="entry name" value="Resuscitation-promoting factor rpfb"/>
    <property type="match status" value="1"/>
</dbReference>
<evidence type="ECO:0000259" key="7">
    <source>
        <dbReference type="PROSITE" id="PS50847"/>
    </source>
</evidence>
<dbReference type="NCBIfam" id="TIGR01168">
    <property type="entry name" value="YSIRK_signal"/>
    <property type="match status" value="1"/>
</dbReference>
<feature type="chain" id="PRO_5001709724" evidence="6">
    <location>
        <begin position="38"/>
        <end position="1491"/>
    </location>
</feature>
<dbReference type="PANTHER" id="PTHR13246:SF1">
    <property type="entry name" value="CYTOSOLIC ENDO-BETA-N-ACETYLGLUCOSAMINIDASE"/>
    <property type="match status" value="1"/>
</dbReference>
<dbReference type="PROSITE" id="PS51109">
    <property type="entry name" value="G5"/>
    <property type="match status" value="1"/>
</dbReference>
<feature type="domain" description="Gram-positive cocci surface proteins LPxTG" evidence="7">
    <location>
        <begin position="1456"/>
        <end position="1491"/>
    </location>
</feature>
<dbReference type="InterPro" id="IPR019931">
    <property type="entry name" value="LPXTG_anchor"/>
</dbReference>
<dbReference type="SMART" id="SM01208">
    <property type="entry name" value="G5"/>
    <property type="match status" value="1"/>
</dbReference>
<dbReference type="Pfam" id="PF07501">
    <property type="entry name" value="G5"/>
    <property type="match status" value="1"/>
</dbReference>
<evidence type="ECO:0000256" key="3">
    <source>
        <dbReference type="ARBA" id="ARBA00022729"/>
    </source>
</evidence>
<dbReference type="InterPro" id="IPR022038">
    <property type="entry name" value="Ig-like_bact"/>
</dbReference>
<evidence type="ECO:0000313" key="10">
    <source>
        <dbReference type="Proteomes" id="UP000028185"/>
    </source>
</evidence>
<dbReference type="InterPro" id="IPR011098">
    <property type="entry name" value="G5_dom"/>
</dbReference>
<dbReference type="PANTHER" id="PTHR13246">
    <property type="entry name" value="ENDO BETA N-ACETYLGLUCOSAMINIDASE"/>
    <property type="match status" value="1"/>
</dbReference>
<keyword evidence="3 6" id="KW-0732">Signal</keyword>
<dbReference type="Gene3D" id="1.20.120.1850">
    <property type="entry name" value="Ebh helix bundles repeating unit (S and A modules)"/>
    <property type="match status" value="1"/>
</dbReference>
<dbReference type="GO" id="GO:0005829">
    <property type="term" value="C:cytosol"/>
    <property type="evidence" value="ECO:0007669"/>
    <property type="project" value="UniProtKB-SubCell"/>
</dbReference>
<evidence type="ECO:0000256" key="4">
    <source>
        <dbReference type="ARBA" id="ARBA00023088"/>
    </source>
</evidence>
<name>A0A075SLR5_STRSU</name>
<dbReference type="InterPro" id="IPR005877">
    <property type="entry name" value="YSIRK_signal_dom"/>
</dbReference>
<dbReference type="Pfam" id="PF07523">
    <property type="entry name" value="Big_3"/>
    <property type="match status" value="1"/>
</dbReference>
<dbReference type="HOGENOM" id="CLU_003704_0_0_9"/>
<dbReference type="Gene3D" id="2.60.120.260">
    <property type="entry name" value="Galactose-binding domain-like"/>
    <property type="match status" value="2"/>
</dbReference>
<gene>
    <name evidence="9" type="ORF">ID09_09850</name>
</gene>
<dbReference type="InterPro" id="IPR032979">
    <property type="entry name" value="ENGase"/>
</dbReference>
<feature type="region of interest" description="Disordered" evidence="5">
    <location>
        <begin position="85"/>
        <end position="129"/>
    </location>
</feature>
<proteinExistence type="predicted"/>
<dbReference type="InterPro" id="IPR054110">
    <property type="entry name" value="EndoD-like_D2"/>
</dbReference>
<keyword evidence="2" id="KW-0964">Secreted</keyword>
<dbReference type="InterPro" id="IPR005201">
    <property type="entry name" value="TIM_ENGase"/>
</dbReference>
<dbReference type="Pfam" id="PF04650">
    <property type="entry name" value="YSIRK_signal"/>
    <property type="match status" value="1"/>
</dbReference>
<evidence type="ECO:0000259" key="8">
    <source>
        <dbReference type="PROSITE" id="PS51109"/>
    </source>
</evidence>
<evidence type="ECO:0000256" key="6">
    <source>
        <dbReference type="SAM" id="SignalP"/>
    </source>
</evidence>
<dbReference type="PATRIC" id="fig|1214179.4.peg.1957"/>
<sequence>MTKCDFDKRQRFGIRKFTIGACSVLIGAALFGTQVSADQLENVDSLSEPAVELSSVVNEHVEKTEAEEGILPISTDVKAVTEELNGEASVSDSREEKLPSAPSDNPENKLEDTEEAEDKEVDSSNSALLLSDFPQVEDQGIRPKEIKFDNWDQVLAWEPGARPDDDLNRASVELVERFRGHVVNERANENAKVEALSNTNSKAKDHASVGGEEFKAYAFDYWQYIDSMVFWEGLIPSSDVIDAGHRNGVPVLGTIFYNWSSSIEDQEKFVSSLRQDPDGSFPVARKLVDMAKYYGFDGYFINQETTGSMVQPLGETMRNFMLYTKEYAESIGYPITYSWYDAMTYEYGRYHEDGLGEYNYPFMEKEGDKVPADRFFANFNWTRAKNNYSIEVAKRIGRDPFDIFAGFELQRGGSYKTQINWDALFDENGKLKLSLGLFAPDTITSLGATGEDYHENENIFFTGYQGDPTKQKPSDKNWYGLANLIADKTAITSSNFNSSFNTGHGKKWFVDGKVAKDGEWNYRSVSGILPTWRWWIEASGEKLAAAYDFDDAYNGGNSLRFTGDLEKDGKQEIKLYSTKIPLSETSRLRVAHKGGQGANISLALALEPDYQFANKEAWRLLKLSGDWQDQTFDLSSLAGKTVYGIQVVVENEAALSDFDFRLGQLAIYDQENSPTAPKDGQVLAKRLKNAQDAEAVISFTGTDDADYYEVYAQVDGQWKLLTGSSNTRIYLPQLVRSAQAEGRTQALKVHAVGKNGLRSEAGEFIFDWEMTVKDTSLPKPLAENIVLGAEVIGSSFAKKEGGEGIEGMLNGTITSLSDKWSSHQLSGHVDIRLTQPRTVVRWAMDHAGAGGESVNDGLMNTKDFDLYYKNENGDWVLAKEVRGNRDHVTDIVLDKPIRAQEWRLDVLTSDNGTPWKAIRIYNWRMYEELDMETPSIPMAHAVARHLGNHQIQVGFKDVPANRKITLYSSPDAVKPLAELETTESGNLIFDPIRFESLPEFIYYRTLEEGKDWSNLLAIRVPQGEKVVKAMEWIAPLEKKVYRQGSPLSLAGAQFRVVFEGDWPAERVNATNPAVTVRGFDPQKLGEQTLTVSYLGETLAQPLMVYVVEDIAQGEKKAVGLEIQQLPKVQYVVGDDLDVTNGRFAIIYDDESTQSFSLTEAGVEIVGFDSRKEGRQSLGLRYAGLETSFDVLVSPKPIVNDEYLKQKIAEIEALQTQTAYLYSSEQTQLALQTALEEAKSVVADTNRTVEQVEAAQTLLEKQLGELDGEKLYQADLGRLNQLIQEVKGIDRPINSSELSSLLEKTEKILGSDSIRPDEMKELLSEWTDLFEQSSLVTHVGTRDSMESKNLLAPEKPRMDLTYELVPRQIITRTSTDLPLGKERIVQEGADGQMMVAHLVYSDGRRELYSRTVADESQPKIVEVGSGLPIQQEKTLMVENSPQVEKQIRDASLQKSGLPQTGDTYQEKYVLLGLVGVALAGLSQLAKLRKQGE</sequence>
<dbReference type="Proteomes" id="UP000028185">
    <property type="component" value="Chromosome"/>
</dbReference>
<keyword evidence="4" id="KW-0572">Peptidoglycan-anchor</keyword>
<dbReference type="Gene3D" id="2.60.40.10">
    <property type="entry name" value="Immunoglobulins"/>
    <property type="match status" value="1"/>
</dbReference>
<feature type="domain" description="G5" evidence="8">
    <location>
        <begin position="1350"/>
        <end position="1426"/>
    </location>
</feature>
<evidence type="ECO:0000313" key="9">
    <source>
        <dbReference type="EMBL" id="AIG44311.1"/>
    </source>
</evidence>
<keyword evidence="1" id="KW-0134">Cell wall</keyword>
<dbReference type="EMBL" id="CP008921">
    <property type="protein sequence ID" value="AIG44311.1"/>
    <property type="molecule type" value="Genomic_DNA"/>
</dbReference>
<dbReference type="PROSITE" id="PS50847">
    <property type="entry name" value="GRAM_POS_ANCHORING"/>
    <property type="match status" value="1"/>
</dbReference>
<reference evidence="9 10" key="1">
    <citation type="journal article" date="2014" name="Genome Announc.">
        <title>Whole-Genome Sequence of Streptococcus suis Serotype 4 Reference Strain 6407.</title>
        <authorList>
            <person name="Wang K."/>
            <person name="Chen J."/>
            <person name="Yao H."/>
            <person name="Lu C."/>
        </authorList>
    </citation>
    <scope>NUCLEOTIDE SEQUENCE [LARGE SCALE GENOMIC DNA]</scope>
    <source>
        <strain evidence="9">6407</strain>
    </source>
</reference>
<dbReference type="RefSeq" id="WP_024381083.1">
    <property type="nucleotide sequence ID" value="NZ_ALLE01000008.1"/>
</dbReference>
<dbReference type="Pfam" id="PF03644">
    <property type="entry name" value="Glyco_hydro_85"/>
    <property type="match status" value="1"/>
</dbReference>
<protein>
    <submittedName>
        <fullName evidence="9">Endo-beta-N-acetylglucosaminidase</fullName>
    </submittedName>
</protein>
<accession>A0A075SLR5</accession>
<feature type="signal peptide" evidence="6">
    <location>
        <begin position="1"/>
        <end position="37"/>
    </location>
</feature>
<dbReference type="InterPro" id="IPR013783">
    <property type="entry name" value="Ig-like_fold"/>
</dbReference>
<dbReference type="Gene3D" id="3.20.20.80">
    <property type="entry name" value="Glycosidases"/>
    <property type="match status" value="1"/>
</dbReference>
<evidence type="ECO:0000256" key="1">
    <source>
        <dbReference type="ARBA" id="ARBA00022512"/>
    </source>
</evidence>
<evidence type="ECO:0000256" key="2">
    <source>
        <dbReference type="ARBA" id="ARBA00022525"/>
    </source>
</evidence>
<dbReference type="Gene3D" id="2.60.40.3630">
    <property type="match status" value="2"/>
</dbReference>
<dbReference type="GO" id="GO:0033925">
    <property type="term" value="F:mannosyl-glycoprotein endo-beta-N-acetylglucosaminidase activity"/>
    <property type="evidence" value="ECO:0007669"/>
    <property type="project" value="InterPro"/>
</dbReference>
<evidence type="ECO:0000256" key="5">
    <source>
        <dbReference type="SAM" id="MobiDB-lite"/>
    </source>
</evidence>
<dbReference type="Pfam" id="PF21910">
    <property type="entry name" value="GH85_C"/>
    <property type="match status" value="1"/>
</dbReference>